<protein>
    <submittedName>
        <fullName evidence="1">Uncharacterized protein</fullName>
    </submittedName>
</protein>
<keyword evidence="2" id="KW-1185">Reference proteome</keyword>
<sequence>MSQSLNQGRTMSKHCIPKAQLIAAAESFAKVSFFADCCYRYYFYECKVSHDNLLSCLATEFADYFKGVPKRYHTAIIATALIEICYPIPVGKNYAFSERERAITAGISRQTWRTHNMNAVCENVVCNVIGIAWVVAGKVCKQLGKNFKTGY</sequence>
<organism evidence="1 2">
    <name type="scientific">Moraxella macacae 0408225</name>
    <dbReference type="NCBI Taxonomy" id="1230338"/>
    <lineage>
        <taxon>Bacteria</taxon>
        <taxon>Pseudomonadati</taxon>
        <taxon>Pseudomonadota</taxon>
        <taxon>Gammaproteobacteria</taxon>
        <taxon>Moraxellales</taxon>
        <taxon>Moraxellaceae</taxon>
        <taxon>Moraxella</taxon>
    </lineage>
</organism>
<dbReference type="PATRIC" id="fig|1230338.3.peg.2005"/>
<accession>L2F6P2</accession>
<evidence type="ECO:0000313" key="1">
    <source>
        <dbReference type="EMBL" id="ELA08749.1"/>
    </source>
</evidence>
<evidence type="ECO:0000313" key="2">
    <source>
        <dbReference type="Proteomes" id="UP000023795"/>
    </source>
</evidence>
<dbReference type="Proteomes" id="UP000023795">
    <property type="component" value="Unassembled WGS sequence"/>
</dbReference>
<gene>
    <name evidence="1" type="ORF">MOMA_09326</name>
</gene>
<comment type="caution">
    <text evidence="1">The sequence shown here is derived from an EMBL/GenBank/DDBJ whole genome shotgun (WGS) entry which is preliminary data.</text>
</comment>
<dbReference type="AlphaFoldDB" id="L2F6P2"/>
<name>L2F6P2_9GAMM</name>
<dbReference type="STRING" id="1230338.MOMA_09326"/>
<proteinExistence type="predicted"/>
<dbReference type="EMBL" id="ANIN01000002">
    <property type="protein sequence ID" value="ELA08749.1"/>
    <property type="molecule type" value="Genomic_DNA"/>
</dbReference>
<reference evidence="1 2" key="1">
    <citation type="journal article" date="2013" name="Genome Announc.">
        <title>Genome Sequence of Moraxella macacae 0408225, a Novel Bacterial Species Isolated from a Cynomolgus Macaque with Epistaxis.</title>
        <authorList>
            <person name="Ladner J.T."/>
            <person name="Whitehouse C.A."/>
            <person name="Koroleva G.I."/>
            <person name="Palacios G.F."/>
        </authorList>
    </citation>
    <scope>NUCLEOTIDE SEQUENCE [LARGE SCALE GENOMIC DNA]</scope>
    <source>
        <strain evidence="1 2">0408225</strain>
    </source>
</reference>